<evidence type="ECO:0000313" key="5">
    <source>
        <dbReference type="Proteomes" id="UP001150569"/>
    </source>
</evidence>
<gene>
    <name evidence="4" type="primary">ACB1</name>
    <name evidence="4" type="ORF">IWQ60_007617</name>
</gene>
<comment type="caution">
    <text evidence="4">The sequence shown here is derived from an EMBL/GenBank/DDBJ whole genome shotgun (WGS) entry which is preliminary data.</text>
</comment>
<organism evidence="4 5">
    <name type="scientific">Tieghemiomyces parasiticus</name>
    <dbReference type="NCBI Taxonomy" id="78921"/>
    <lineage>
        <taxon>Eukaryota</taxon>
        <taxon>Fungi</taxon>
        <taxon>Fungi incertae sedis</taxon>
        <taxon>Zoopagomycota</taxon>
        <taxon>Kickxellomycotina</taxon>
        <taxon>Dimargaritomycetes</taxon>
        <taxon>Dimargaritales</taxon>
        <taxon>Dimargaritaceae</taxon>
        <taxon>Tieghemiomyces</taxon>
    </lineage>
</organism>
<dbReference type="InterPro" id="IPR014352">
    <property type="entry name" value="FERM/acyl-CoA-bd_prot_sf"/>
</dbReference>
<comment type="similarity">
    <text evidence="1">Belongs to the ACBP family.</text>
</comment>
<evidence type="ECO:0000259" key="3">
    <source>
        <dbReference type="PROSITE" id="PS51228"/>
    </source>
</evidence>
<evidence type="ECO:0000313" key="4">
    <source>
        <dbReference type="EMBL" id="KAJ1918015.1"/>
    </source>
</evidence>
<protein>
    <submittedName>
        <fullName evidence="4">Acyl-CoA-binding protein (ACBP)/diazepam binding inhibitor (DBI)/endozepine (EP)</fullName>
    </submittedName>
</protein>
<sequence length="92" mass="9799">MSEAASTGNQAFIQAAADAKSFTKKPTNDELLELYALFKQGIEGDNTTVAPGMFDLKGKAKHNAWTGKKGISKADAQAQYVALVEKLKATHA</sequence>
<reference evidence="4" key="1">
    <citation type="submission" date="2022-07" db="EMBL/GenBank/DDBJ databases">
        <title>Phylogenomic reconstructions and comparative analyses of Kickxellomycotina fungi.</title>
        <authorList>
            <person name="Reynolds N.K."/>
            <person name="Stajich J.E."/>
            <person name="Barry K."/>
            <person name="Grigoriev I.V."/>
            <person name="Crous P."/>
            <person name="Smith M.E."/>
        </authorList>
    </citation>
    <scope>NUCLEOTIDE SEQUENCE</scope>
    <source>
        <strain evidence="4">RSA 861</strain>
    </source>
</reference>
<dbReference type="PANTHER" id="PTHR23310:SF62">
    <property type="entry name" value="ACYL-COA BINDING PROTEIN 1, ISOFORM A"/>
    <property type="match status" value="1"/>
</dbReference>
<dbReference type="InterPro" id="IPR035984">
    <property type="entry name" value="Acyl-CoA-binding_sf"/>
</dbReference>
<dbReference type="OrthoDB" id="346910at2759"/>
<dbReference type="GO" id="GO:0006631">
    <property type="term" value="P:fatty acid metabolic process"/>
    <property type="evidence" value="ECO:0007669"/>
    <property type="project" value="TreeGrafter"/>
</dbReference>
<keyword evidence="5" id="KW-1185">Reference proteome</keyword>
<dbReference type="PROSITE" id="PS51228">
    <property type="entry name" value="ACB_2"/>
    <property type="match status" value="1"/>
</dbReference>
<keyword evidence="2" id="KW-0446">Lipid-binding</keyword>
<dbReference type="Proteomes" id="UP001150569">
    <property type="component" value="Unassembled WGS sequence"/>
</dbReference>
<dbReference type="SUPFAM" id="SSF47027">
    <property type="entry name" value="Acyl-CoA binding protein"/>
    <property type="match status" value="1"/>
</dbReference>
<proteinExistence type="inferred from homology"/>
<evidence type="ECO:0000256" key="2">
    <source>
        <dbReference type="ARBA" id="ARBA00023121"/>
    </source>
</evidence>
<feature type="domain" description="ACB" evidence="3">
    <location>
        <begin position="1"/>
        <end position="92"/>
    </location>
</feature>
<evidence type="ECO:0000256" key="1">
    <source>
        <dbReference type="ARBA" id="ARBA00005567"/>
    </source>
</evidence>
<dbReference type="PANTHER" id="PTHR23310">
    <property type="entry name" value="ACYL-COA-BINDING PROTEIN, ACBP"/>
    <property type="match status" value="1"/>
</dbReference>
<dbReference type="GO" id="GO:0000062">
    <property type="term" value="F:fatty-acyl-CoA binding"/>
    <property type="evidence" value="ECO:0007669"/>
    <property type="project" value="InterPro"/>
</dbReference>
<accession>A0A9W8DQ13</accession>
<dbReference type="PRINTS" id="PR00689">
    <property type="entry name" value="ACOABINDINGP"/>
</dbReference>
<dbReference type="AlphaFoldDB" id="A0A9W8DQ13"/>
<dbReference type="Pfam" id="PF00887">
    <property type="entry name" value="ACBP"/>
    <property type="match status" value="1"/>
</dbReference>
<name>A0A9W8DQ13_9FUNG</name>
<dbReference type="Gene3D" id="1.20.80.10">
    <property type="match status" value="1"/>
</dbReference>
<dbReference type="EMBL" id="JANBPT010000520">
    <property type="protein sequence ID" value="KAJ1918015.1"/>
    <property type="molecule type" value="Genomic_DNA"/>
</dbReference>
<dbReference type="InterPro" id="IPR000582">
    <property type="entry name" value="Acyl-CoA-binding_protein"/>
</dbReference>